<proteinExistence type="predicted"/>
<reference evidence="1" key="1">
    <citation type="submission" date="2014-05" db="EMBL/GenBank/DDBJ databases">
        <authorList>
            <person name="Chronopoulou M."/>
        </authorList>
    </citation>
    <scope>NUCLEOTIDE SEQUENCE</scope>
    <source>
        <tissue evidence="1">Whole organism</tissue>
    </source>
</reference>
<dbReference type="EMBL" id="HACA01010945">
    <property type="protein sequence ID" value="CDW28306.1"/>
    <property type="molecule type" value="Transcribed_RNA"/>
</dbReference>
<dbReference type="AlphaFoldDB" id="A0A0K2TSC2"/>
<evidence type="ECO:0000313" key="1">
    <source>
        <dbReference type="EMBL" id="CDW28306.1"/>
    </source>
</evidence>
<sequence>MSQRKTAIQAQKQLKEILFFSDFI</sequence>
<accession>A0A0K2TSC2</accession>
<protein>
    <submittedName>
        <fullName evidence="1">Uncharacterized protein</fullName>
    </submittedName>
</protein>
<name>A0A0K2TSC2_LEPSM</name>
<organism evidence="1">
    <name type="scientific">Lepeophtheirus salmonis</name>
    <name type="common">Salmon louse</name>
    <name type="synonym">Caligus salmonis</name>
    <dbReference type="NCBI Taxonomy" id="72036"/>
    <lineage>
        <taxon>Eukaryota</taxon>
        <taxon>Metazoa</taxon>
        <taxon>Ecdysozoa</taxon>
        <taxon>Arthropoda</taxon>
        <taxon>Crustacea</taxon>
        <taxon>Multicrustacea</taxon>
        <taxon>Hexanauplia</taxon>
        <taxon>Copepoda</taxon>
        <taxon>Siphonostomatoida</taxon>
        <taxon>Caligidae</taxon>
        <taxon>Lepeophtheirus</taxon>
    </lineage>
</organism>